<evidence type="ECO:0000256" key="7">
    <source>
        <dbReference type="ARBA" id="ARBA00023136"/>
    </source>
</evidence>
<dbReference type="Proteomes" id="UP000075809">
    <property type="component" value="Unassembled WGS sequence"/>
</dbReference>
<proteinExistence type="inferred from homology"/>
<keyword evidence="6" id="KW-0496">Mitochondrion</keyword>
<protein>
    <submittedName>
        <fullName evidence="9">Uncharacterized protein</fullName>
    </submittedName>
</protein>
<organism evidence="9 10">
    <name type="scientific">Mycetomoellerius zeteki</name>
    <dbReference type="NCBI Taxonomy" id="64791"/>
    <lineage>
        <taxon>Eukaryota</taxon>
        <taxon>Metazoa</taxon>
        <taxon>Ecdysozoa</taxon>
        <taxon>Arthropoda</taxon>
        <taxon>Hexapoda</taxon>
        <taxon>Insecta</taxon>
        <taxon>Pterygota</taxon>
        <taxon>Neoptera</taxon>
        <taxon>Endopterygota</taxon>
        <taxon>Hymenoptera</taxon>
        <taxon>Apocrita</taxon>
        <taxon>Aculeata</taxon>
        <taxon>Formicoidea</taxon>
        <taxon>Formicidae</taxon>
        <taxon>Myrmicinae</taxon>
        <taxon>Mycetomoellerius</taxon>
    </lineage>
</organism>
<evidence type="ECO:0000313" key="9">
    <source>
        <dbReference type="EMBL" id="KYQ58059.1"/>
    </source>
</evidence>
<accession>A0A151XCI9</accession>
<gene>
    <name evidence="9" type="ORF">ALC60_03111</name>
</gene>
<dbReference type="PANTHER" id="PTHR33968:SF1">
    <property type="entry name" value="PROTEIN PET100 HOMOLOG, MITOCHONDRIAL"/>
    <property type="match status" value="1"/>
</dbReference>
<keyword evidence="5" id="KW-1133">Transmembrane helix</keyword>
<keyword evidence="7" id="KW-0472">Membrane</keyword>
<dbReference type="GO" id="GO:0051082">
    <property type="term" value="F:unfolded protein binding"/>
    <property type="evidence" value="ECO:0007669"/>
    <property type="project" value="TreeGrafter"/>
</dbReference>
<evidence type="ECO:0000313" key="10">
    <source>
        <dbReference type="Proteomes" id="UP000075809"/>
    </source>
</evidence>
<dbReference type="STRING" id="64791.A0A151XCI9"/>
<keyword evidence="4" id="KW-0809">Transit peptide</keyword>
<comment type="subcellular location">
    <subcellularLocation>
        <location evidence="1">Membrane</location>
        <topology evidence="1">Single-pass membrane protein</topology>
    </subcellularLocation>
    <subcellularLocation>
        <location evidence="2">Mitochondrion membrane</location>
    </subcellularLocation>
</comment>
<keyword evidence="10" id="KW-1185">Reference proteome</keyword>
<evidence type="ECO:0000256" key="8">
    <source>
        <dbReference type="ARBA" id="ARBA00038077"/>
    </source>
</evidence>
<dbReference type="GO" id="GO:0033617">
    <property type="term" value="P:mitochondrial respiratory chain complex IV assembly"/>
    <property type="evidence" value="ECO:0007669"/>
    <property type="project" value="InterPro"/>
</dbReference>
<keyword evidence="3" id="KW-0812">Transmembrane</keyword>
<dbReference type="Pfam" id="PF09803">
    <property type="entry name" value="Pet100"/>
    <property type="match status" value="1"/>
</dbReference>
<evidence type="ECO:0000256" key="1">
    <source>
        <dbReference type="ARBA" id="ARBA00004167"/>
    </source>
</evidence>
<evidence type="ECO:0000256" key="6">
    <source>
        <dbReference type="ARBA" id="ARBA00023128"/>
    </source>
</evidence>
<evidence type="ECO:0000256" key="4">
    <source>
        <dbReference type="ARBA" id="ARBA00022946"/>
    </source>
</evidence>
<dbReference type="EMBL" id="KQ982314">
    <property type="protein sequence ID" value="KYQ58059.1"/>
    <property type="molecule type" value="Genomic_DNA"/>
</dbReference>
<sequence>MFYIPQILEMGWTLEVAKMFLYLSFPVGIFHYVNQPAYLDKWVIEAKKEYFPVQNKQMYEQMNNFIHDFNANVEKKRLDALEKQIKNEQ</sequence>
<dbReference type="GO" id="GO:0005743">
    <property type="term" value="C:mitochondrial inner membrane"/>
    <property type="evidence" value="ECO:0007669"/>
    <property type="project" value="TreeGrafter"/>
</dbReference>
<dbReference type="PANTHER" id="PTHR33968">
    <property type="entry name" value="PROTEIN PET100 HOMOLOG, MITOCHONDRIAL"/>
    <property type="match status" value="1"/>
</dbReference>
<evidence type="ECO:0000256" key="3">
    <source>
        <dbReference type="ARBA" id="ARBA00022692"/>
    </source>
</evidence>
<reference evidence="9 10" key="1">
    <citation type="submission" date="2015-09" db="EMBL/GenBank/DDBJ databases">
        <title>Trachymyrmex zeteki WGS genome.</title>
        <authorList>
            <person name="Nygaard S."/>
            <person name="Hu H."/>
            <person name="Boomsma J."/>
            <person name="Zhang G."/>
        </authorList>
    </citation>
    <scope>NUCLEOTIDE SEQUENCE [LARGE SCALE GENOMIC DNA]</scope>
    <source>
        <strain evidence="9">Tzet28-1</strain>
        <tissue evidence="9">Whole body</tissue>
    </source>
</reference>
<evidence type="ECO:0000256" key="5">
    <source>
        <dbReference type="ARBA" id="ARBA00022989"/>
    </source>
</evidence>
<dbReference type="AlphaFoldDB" id="A0A151XCI9"/>
<dbReference type="InterPro" id="IPR018625">
    <property type="entry name" value="Pet100"/>
</dbReference>
<evidence type="ECO:0000256" key="2">
    <source>
        <dbReference type="ARBA" id="ARBA00004325"/>
    </source>
</evidence>
<name>A0A151XCI9_9HYME</name>
<comment type="similarity">
    <text evidence="8">Belongs to the PET100 family.</text>
</comment>